<name>A0A8S1H4I4_9PELO</name>
<accession>A0A8S1H4I4</accession>
<sequence length="130" mass="14564">MSPHGVKKDGPSLDVSGLFQIFWGYLLWPADNWYHSGGADFELCSVVPSVQSPAVFGLFPDSAHCRRPKGFQDNIPKRANNISSYRRDDHPIATRGFDPATTTTRPGDRQRTRRPPLATTIHLLFNILCL</sequence>
<keyword evidence="3" id="KW-1185">Reference proteome</keyword>
<comment type="caution">
    <text evidence="2">The sequence shown here is derived from an EMBL/GenBank/DDBJ whole genome shotgun (WGS) entry which is preliminary data.</text>
</comment>
<proteinExistence type="predicted"/>
<dbReference type="Proteomes" id="UP000835052">
    <property type="component" value="Unassembled WGS sequence"/>
</dbReference>
<dbReference type="EMBL" id="CAJGYM010000014">
    <property type="protein sequence ID" value="CAD6190083.1"/>
    <property type="molecule type" value="Genomic_DNA"/>
</dbReference>
<protein>
    <submittedName>
        <fullName evidence="2">Uncharacterized protein</fullName>
    </submittedName>
</protein>
<organism evidence="2 3">
    <name type="scientific">Caenorhabditis auriculariae</name>
    <dbReference type="NCBI Taxonomy" id="2777116"/>
    <lineage>
        <taxon>Eukaryota</taxon>
        <taxon>Metazoa</taxon>
        <taxon>Ecdysozoa</taxon>
        <taxon>Nematoda</taxon>
        <taxon>Chromadorea</taxon>
        <taxon>Rhabditida</taxon>
        <taxon>Rhabditina</taxon>
        <taxon>Rhabditomorpha</taxon>
        <taxon>Rhabditoidea</taxon>
        <taxon>Rhabditidae</taxon>
        <taxon>Peloderinae</taxon>
        <taxon>Caenorhabditis</taxon>
    </lineage>
</organism>
<evidence type="ECO:0000256" key="1">
    <source>
        <dbReference type="SAM" id="MobiDB-lite"/>
    </source>
</evidence>
<dbReference type="AlphaFoldDB" id="A0A8S1H4I4"/>
<gene>
    <name evidence="2" type="ORF">CAUJ_LOCUS6002</name>
</gene>
<reference evidence="2" key="1">
    <citation type="submission" date="2020-10" db="EMBL/GenBank/DDBJ databases">
        <authorList>
            <person name="Kikuchi T."/>
        </authorList>
    </citation>
    <scope>NUCLEOTIDE SEQUENCE</scope>
    <source>
        <strain evidence="2">NKZ352</strain>
    </source>
</reference>
<evidence type="ECO:0000313" key="2">
    <source>
        <dbReference type="EMBL" id="CAD6190083.1"/>
    </source>
</evidence>
<evidence type="ECO:0000313" key="3">
    <source>
        <dbReference type="Proteomes" id="UP000835052"/>
    </source>
</evidence>
<feature type="region of interest" description="Disordered" evidence="1">
    <location>
        <begin position="93"/>
        <end position="113"/>
    </location>
</feature>